<comment type="caution">
    <text evidence="1">The sequence shown here is derived from an EMBL/GenBank/DDBJ whole genome shotgun (WGS) entry which is preliminary data.</text>
</comment>
<evidence type="ECO:0000313" key="2">
    <source>
        <dbReference type="Proteomes" id="UP001055072"/>
    </source>
</evidence>
<feature type="non-terminal residue" evidence="1">
    <location>
        <position position="1"/>
    </location>
</feature>
<proteinExistence type="predicted"/>
<feature type="non-terminal residue" evidence="1">
    <location>
        <position position="120"/>
    </location>
</feature>
<reference evidence="1" key="1">
    <citation type="journal article" date="2021" name="Environ. Microbiol.">
        <title>Gene family expansions and transcriptome signatures uncover fungal adaptations to wood decay.</title>
        <authorList>
            <person name="Hage H."/>
            <person name="Miyauchi S."/>
            <person name="Viragh M."/>
            <person name="Drula E."/>
            <person name="Min B."/>
            <person name="Chaduli D."/>
            <person name="Navarro D."/>
            <person name="Favel A."/>
            <person name="Norest M."/>
            <person name="Lesage-Meessen L."/>
            <person name="Balint B."/>
            <person name="Merenyi Z."/>
            <person name="de Eugenio L."/>
            <person name="Morin E."/>
            <person name="Martinez A.T."/>
            <person name="Baldrian P."/>
            <person name="Stursova M."/>
            <person name="Martinez M.J."/>
            <person name="Novotny C."/>
            <person name="Magnuson J.K."/>
            <person name="Spatafora J.W."/>
            <person name="Maurice S."/>
            <person name="Pangilinan J."/>
            <person name="Andreopoulos W."/>
            <person name="LaButti K."/>
            <person name="Hundley H."/>
            <person name="Na H."/>
            <person name="Kuo A."/>
            <person name="Barry K."/>
            <person name="Lipzen A."/>
            <person name="Henrissat B."/>
            <person name="Riley R."/>
            <person name="Ahrendt S."/>
            <person name="Nagy L.G."/>
            <person name="Grigoriev I.V."/>
            <person name="Martin F."/>
            <person name="Rosso M.N."/>
        </authorList>
    </citation>
    <scope>NUCLEOTIDE SEQUENCE</scope>
    <source>
        <strain evidence="1">CBS 384.51</strain>
    </source>
</reference>
<organism evidence="1 2">
    <name type="scientific">Irpex rosettiformis</name>
    <dbReference type="NCBI Taxonomy" id="378272"/>
    <lineage>
        <taxon>Eukaryota</taxon>
        <taxon>Fungi</taxon>
        <taxon>Dikarya</taxon>
        <taxon>Basidiomycota</taxon>
        <taxon>Agaricomycotina</taxon>
        <taxon>Agaricomycetes</taxon>
        <taxon>Polyporales</taxon>
        <taxon>Irpicaceae</taxon>
        <taxon>Irpex</taxon>
    </lineage>
</organism>
<protein>
    <submittedName>
        <fullName evidence="1">Uncharacterized protein</fullName>
    </submittedName>
</protein>
<keyword evidence="2" id="KW-1185">Reference proteome</keyword>
<name>A0ACB8UF75_9APHY</name>
<sequence length="120" mass="14271">KTTLTTRARIITYIETGKQLSEVSPLTRFHSSTISRVFQRYHRHHDFYTTAPRSGCPRKLDAYDDRIAAHKIRLSAAHDTIHLQWMWFPFVTPQTVRRHLCSIGLPSRHRRTKFFLMKKH</sequence>
<evidence type="ECO:0000313" key="1">
    <source>
        <dbReference type="EMBL" id="KAI0092909.1"/>
    </source>
</evidence>
<dbReference type="Proteomes" id="UP001055072">
    <property type="component" value="Unassembled WGS sequence"/>
</dbReference>
<dbReference type="EMBL" id="MU274903">
    <property type="protein sequence ID" value="KAI0092909.1"/>
    <property type="molecule type" value="Genomic_DNA"/>
</dbReference>
<accession>A0ACB8UF75</accession>
<gene>
    <name evidence="1" type="ORF">BDY19DRAFT_873828</name>
</gene>